<dbReference type="Proteomes" id="UP000031449">
    <property type="component" value="Chromosome"/>
</dbReference>
<organism evidence="2 3">
    <name type="scientific">Jeotgalibacillus malaysiensis</name>
    <dbReference type="NCBI Taxonomy" id="1508404"/>
    <lineage>
        <taxon>Bacteria</taxon>
        <taxon>Bacillati</taxon>
        <taxon>Bacillota</taxon>
        <taxon>Bacilli</taxon>
        <taxon>Bacillales</taxon>
        <taxon>Caryophanaceae</taxon>
        <taxon>Jeotgalibacillus</taxon>
    </lineage>
</organism>
<proteinExistence type="predicted"/>
<name>A0A0B5AU68_9BACL</name>
<evidence type="ECO:0000256" key="1">
    <source>
        <dbReference type="SAM" id="MobiDB-lite"/>
    </source>
</evidence>
<sequence>MQKILFISSIVLTAVFLFLGYQAWQDKLADALKIQPGVVASEDEEAEPASEEVTEQTAEDTASFPYANLPENAQSIIDEHAVSGEPVQVVFAATESAVIGEPNWTTLLESALSENYAGVTFNVETFSYNETSEYWADNLAAEERFSGADLILFEAPTIYDNGLWSQEDQLFFLEQMLSTFSSEFSNAVVFMQPSHPIANASIYTEQVSAVKEVIEASSVTYLDHWGQWPAGEELNALMTEDNDPTEEGRVLWGEELVDIFVSSDQ</sequence>
<evidence type="ECO:0000313" key="2">
    <source>
        <dbReference type="EMBL" id="AJD92267.1"/>
    </source>
</evidence>
<dbReference type="OrthoDB" id="2451965at2"/>
<evidence type="ECO:0000313" key="3">
    <source>
        <dbReference type="Proteomes" id="UP000031449"/>
    </source>
</evidence>
<accession>A0A0B5AU68</accession>
<dbReference type="BioCyc" id="JESP1508404:G14D9-12231-MONOMER"/>
<dbReference type="KEGG" id="jeo:JMA_29500"/>
<dbReference type="AlphaFoldDB" id="A0A0B5AU68"/>
<reference evidence="2 3" key="1">
    <citation type="submission" date="2014-08" db="EMBL/GenBank/DDBJ databases">
        <title>Complete genome of a marine bacteria Jeotgalibacillus malaysiensis.</title>
        <authorList>
            <person name="Yaakop A.S."/>
            <person name="Chan K.-G."/>
            <person name="Goh K.M."/>
        </authorList>
    </citation>
    <scope>NUCLEOTIDE SEQUENCE [LARGE SCALE GENOMIC DNA]</scope>
    <source>
        <strain evidence="2 3">D5</strain>
    </source>
</reference>
<feature type="region of interest" description="Disordered" evidence="1">
    <location>
        <begin position="40"/>
        <end position="61"/>
    </location>
</feature>
<protein>
    <recommendedName>
        <fullName evidence="4">SGNH hydrolase-type esterase domain-containing protein</fullName>
    </recommendedName>
</protein>
<feature type="compositionally biased region" description="Acidic residues" evidence="1">
    <location>
        <begin position="41"/>
        <end position="58"/>
    </location>
</feature>
<gene>
    <name evidence="2" type="ORF">JMA_29500</name>
</gene>
<evidence type="ECO:0008006" key="4">
    <source>
        <dbReference type="Google" id="ProtNLM"/>
    </source>
</evidence>
<dbReference type="EMBL" id="CP009416">
    <property type="protein sequence ID" value="AJD92267.1"/>
    <property type="molecule type" value="Genomic_DNA"/>
</dbReference>
<dbReference type="STRING" id="1508404.JMA_29500"/>
<dbReference type="HOGENOM" id="CLU_089212_0_0_9"/>
<keyword evidence="3" id="KW-1185">Reference proteome</keyword>